<dbReference type="Proteomes" id="UP001392437">
    <property type="component" value="Unassembled WGS sequence"/>
</dbReference>
<dbReference type="EMBL" id="JAQQWP010000004">
    <property type="protein sequence ID" value="KAK8121345.1"/>
    <property type="molecule type" value="Genomic_DNA"/>
</dbReference>
<sequence length="526" mass="58914">MVTNTAASNTTALITTAASIAGRLKYPSTDPIYAQSFGPEAFRRSENRLSGVIKYEIIFWRVTGLVAEKWEKLYRPLCTFIQEKFPEWLTQRPRRQPNQRTGNDFPSYVLDCFLLGLDQGHASPHVVIISPEKWFRKIIGTRLTQSGLLWPDGFKCLGLPERIEAIAGNREGLEEFEALLKKKKFDVRKTSRKPSASIPAGVLHRSGRRDRSLARYKAPPWFRHFLNPYEATSQRGSIAQGSDGVTPISNSGYRLVLRKELKLVHGTFNGIGVEIREADQVLSEATLGGVVRHNGKVYAMTVWHAFLQKDETGASLVASEDGKSPEEDTIEFYDESVEDLEELFPDDPKGEFDEGKSWQTDRSHLQMNSRAAALQIAQEGNLGLIVPPENGLDWVLTEVPGWARNKTFASLDNSRSDNDLLIQTPLETKGATLVSVAILGLPQSMRPQPVRVAQPTSSIPEPGDCGSWAMSIRHGTYLGMVVAWCPSLRDTYLLNMEDIFEEVYQQTKVRPNFDDSRPLIYGDGPF</sequence>
<protein>
    <submittedName>
        <fullName evidence="1">Uncharacterized protein</fullName>
    </submittedName>
</protein>
<keyword evidence="2" id="KW-1185">Reference proteome</keyword>
<comment type="caution">
    <text evidence="1">The sequence shown here is derived from an EMBL/GenBank/DDBJ whole genome shotgun (WGS) entry which is preliminary data.</text>
</comment>
<organism evidence="1 2">
    <name type="scientific">Apiospora kogelbergensis</name>
    <dbReference type="NCBI Taxonomy" id="1337665"/>
    <lineage>
        <taxon>Eukaryota</taxon>
        <taxon>Fungi</taxon>
        <taxon>Dikarya</taxon>
        <taxon>Ascomycota</taxon>
        <taxon>Pezizomycotina</taxon>
        <taxon>Sordariomycetes</taxon>
        <taxon>Xylariomycetidae</taxon>
        <taxon>Amphisphaeriales</taxon>
        <taxon>Apiosporaceae</taxon>
        <taxon>Apiospora</taxon>
    </lineage>
</organism>
<proteinExistence type="predicted"/>
<dbReference type="AlphaFoldDB" id="A0AAW0R255"/>
<evidence type="ECO:0000313" key="1">
    <source>
        <dbReference type="EMBL" id="KAK8121345.1"/>
    </source>
</evidence>
<accession>A0AAW0R255</accession>
<name>A0AAW0R255_9PEZI</name>
<evidence type="ECO:0000313" key="2">
    <source>
        <dbReference type="Proteomes" id="UP001392437"/>
    </source>
</evidence>
<reference evidence="1 2" key="1">
    <citation type="submission" date="2023-01" db="EMBL/GenBank/DDBJ databases">
        <title>Analysis of 21 Apiospora genomes using comparative genomics revels a genus with tremendous synthesis potential of carbohydrate active enzymes and secondary metabolites.</title>
        <authorList>
            <person name="Sorensen T."/>
        </authorList>
    </citation>
    <scope>NUCLEOTIDE SEQUENCE [LARGE SCALE GENOMIC DNA]</scope>
    <source>
        <strain evidence="1 2">CBS 117206</strain>
    </source>
</reference>
<gene>
    <name evidence="1" type="ORF">PG999_005465</name>
</gene>